<dbReference type="Proteomes" id="UP001432322">
    <property type="component" value="Unassembled WGS sequence"/>
</dbReference>
<reference evidence="2" key="1">
    <citation type="submission" date="2023-10" db="EMBL/GenBank/DDBJ databases">
        <title>Genome assembly of Pristionchus species.</title>
        <authorList>
            <person name="Yoshida K."/>
            <person name="Sommer R.J."/>
        </authorList>
    </citation>
    <scope>NUCLEOTIDE SEQUENCE</scope>
    <source>
        <strain evidence="2">RS5133</strain>
    </source>
</reference>
<proteinExistence type="predicted"/>
<keyword evidence="1" id="KW-1133">Transmembrane helix</keyword>
<organism evidence="2 3">
    <name type="scientific">Pristionchus fissidentatus</name>
    <dbReference type="NCBI Taxonomy" id="1538716"/>
    <lineage>
        <taxon>Eukaryota</taxon>
        <taxon>Metazoa</taxon>
        <taxon>Ecdysozoa</taxon>
        <taxon>Nematoda</taxon>
        <taxon>Chromadorea</taxon>
        <taxon>Rhabditida</taxon>
        <taxon>Rhabditina</taxon>
        <taxon>Diplogasteromorpha</taxon>
        <taxon>Diplogasteroidea</taxon>
        <taxon>Neodiplogasteridae</taxon>
        <taxon>Pristionchus</taxon>
    </lineage>
</organism>
<gene>
    <name evidence="2" type="ORF">PFISCL1PPCAC_25725</name>
</gene>
<dbReference type="AlphaFoldDB" id="A0AAV5WSX1"/>
<feature type="transmembrane region" description="Helical" evidence="1">
    <location>
        <begin position="44"/>
        <end position="64"/>
    </location>
</feature>
<keyword evidence="1" id="KW-0812">Transmembrane</keyword>
<sequence length="231" mass="25680">MISTASFSILKEEQDDEVYLTTVEAGEEDEATRKKKLSNSKCRLIAAGVVFFLLFGGFVSFVYYDVHSVTIPIRVITLSGRHPASRYGPEVRELSEQIYERRIAVYDQVKGHHGGKNNITLKMTGYTTFIHDGNITIDSISFSILDYYGKKKVGQGEYLSAEVESRISSTAVDKVGRVHLTAIKIDADATFVDKEHNDYGKCSSKLESSSVQLRFVVTVIAKTGETNIFGN</sequence>
<accession>A0AAV5WSX1</accession>
<evidence type="ECO:0000313" key="3">
    <source>
        <dbReference type="Proteomes" id="UP001432322"/>
    </source>
</evidence>
<name>A0AAV5WSX1_9BILA</name>
<protein>
    <submittedName>
        <fullName evidence="2">Uncharacterized protein</fullName>
    </submittedName>
</protein>
<evidence type="ECO:0000256" key="1">
    <source>
        <dbReference type="SAM" id="Phobius"/>
    </source>
</evidence>
<keyword evidence="1" id="KW-0472">Membrane</keyword>
<evidence type="ECO:0000313" key="2">
    <source>
        <dbReference type="EMBL" id="GMT34428.1"/>
    </source>
</evidence>
<comment type="caution">
    <text evidence="2">The sequence shown here is derived from an EMBL/GenBank/DDBJ whole genome shotgun (WGS) entry which is preliminary data.</text>
</comment>
<dbReference type="EMBL" id="BTSY01000006">
    <property type="protein sequence ID" value="GMT34428.1"/>
    <property type="molecule type" value="Genomic_DNA"/>
</dbReference>
<feature type="non-terminal residue" evidence="2">
    <location>
        <position position="231"/>
    </location>
</feature>
<keyword evidence="3" id="KW-1185">Reference proteome</keyword>